<evidence type="ECO:0000256" key="10">
    <source>
        <dbReference type="ARBA" id="ARBA00023201"/>
    </source>
</evidence>
<keyword evidence="14" id="KW-1185">Reference proteome</keyword>
<dbReference type="PANTHER" id="PTHR11690:SF237">
    <property type="entry name" value="PICKPOCKET 16-RELATED"/>
    <property type="match status" value="1"/>
</dbReference>
<feature type="transmembrane region" description="Helical" evidence="13">
    <location>
        <begin position="42"/>
        <end position="60"/>
    </location>
</feature>
<evidence type="ECO:0000256" key="12">
    <source>
        <dbReference type="RuleBase" id="RU000679"/>
    </source>
</evidence>
<organism evidence="14 15">
    <name type="scientific">Bactrocera dorsalis</name>
    <name type="common">Oriental fruit fly</name>
    <name type="synonym">Dacus dorsalis</name>
    <dbReference type="NCBI Taxonomy" id="27457"/>
    <lineage>
        <taxon>Eukaryota</taxon>
        <taxon>Metazoa</taxon>
        <taxon>Ecdysozoa</taxon>
        <taxon>Arthropoda</taxon>
        <taxon>Hexapoda</taxon>
        <taxon>Insecta</taxon>
        <taxon>Pterygota</taxon>
        <taxon>Neoptera</taxon>
        <taxon>Endopterygota</taxon>
        <taxon>Diptera</taxon>
        <taxon>Brachycera</taxon>
        <taxon>Muscomorpha</taxon>
        <taxon>Tephritoidea</taxon>
        <taxon>Tephritidae</taxon>
        <taxon>Bactrocera</taxon>
        <taxon>Bactrocera</taxon>
    </lineage>
</organism>
<evidence type="ECO:0000256" key="9">
    <source>
        <dbReference type="ARBA" id="ARBA00023136"/>
    </source>
</evidence>
<keyword evidence="5 12" id="KW-0812">Transmembrane</keyword>
<sequence>MLKFSTVFYLALKETIIEYLKNTSLSGFHLLHYINGEKYQRIFWSFFLLTGIISATYVTWLNVENILENPIVTTLESNHHRIEKVPYAAVAVCSINKFSRSAVNAFVEEMVNKSGSQFSQQQLLQKMKLFGGLFDTGSVDFEEAAAFQRDFLDKYNISIKETLQKLAPRCEDLIIKCRWAGKLRDCSELFQNSLTANGYCCIYNQIDDVRDISKLKYVEGVGIQNGLTLLLNTSKADLFLKDRSFNGLITQIFSSGQFPDNSIGGPLQEIFIPQSTAIDIQLSVTVQRATSEMRFYNIEQRKCYLFGENVHGGEDQYSTDKCMSLCKVAGMLRFCDCVPYYIPLILNAYNGTTCTLAHLECLHRNRVTLNTYSLIDSGKQGALKNRSLQCSQCLPLCNFYDYGTRHQTILLKKAYLLTENQEFLKLIGRQESDGKSNYTYESLVTLIKQTDDLSIVRIYFDSTYAILFAKRSLYNWLEILSNIGGVIGIFVGCSLISAFELIYFFIVRLTHNIRKYY</sequence>
<keyword evidence="8 12" id="KW-0406">Ion transport</keyword>
<evidence type="ECO:0000256" key="8">
    <source>
        <dbReference type="ARBA" id="ARBA00023065"/>
    </source>
</evidence>
<comment type="similarity">
    <text evidence="2 12">Belongs to the amiloride-sensitive sodium channel (TC 1.A.6) family.</text>
</comment>
<evidence type="ECO:0000256" key="3">
    <source>
        <dbReference type="ARBA" id="ARBA00022448"/>
    </source>
</evidence>
<gene>
    <name evidence="15" type="primary">LOC109579348</name>
</gene>
<keyword evidence="10 12" id="KW-0739">Sodium transport</keyword>
<evidence type="ECO:0000256" key="13">
    <source>
        <dbReference type="SAM" id="Phobius"/>
    </source>
</evidence>
<evidence type="ECO:0000256" key="6">
    <source>
        <dbReference type="ARBA" id="ARBA00022989"/>
    </source>
</evidence>
<evidence type="ECO:0000256" key="4">
    <source>
        <dbReference type="ARBA" id="ARBA00022461"/>
    </source>
</evidence>
<dbReference type="PRINTS" id="PR01078">
    <property type="entry name" value="AMINACHANNEL"/>
</dbReference>
<keyword evidence="4 12" id="KW-0894">Sodium channel</keyword>
<protein>
    <submittedName>
        <fullName evidence="15">Sodium channel protein Nach</fullName>
    </submittedName>
</protein>
<keyword evidence="3 12" id="KW-0813">Transport</keyword>
<dbReference type="PANTHER" id="PTHR11690">
    <property type="entry name" value="AMILORIDE-SENSITIVE SODIUM CHANNEL-RELATED"/>
    <property type="match status" value="1"/>
</dbReference>
<evidence type="ECO:0000256" key="11">
    <source>
        <dbReference type="ARBA" id="ARBA00023303"/>
    </source>
</evidence>
<evidence type="ECO:0000313" key="14">
    <source>
        <dbReference type="Proteomes" id="UP001652620"/>
    </source>
</evidence>
<evidence type="ECO:0000256" key="5">
    <source>
        <dbReference type="ARBA" id="ARBA00022692"/>
    </source>
</evidence>
<accession>A0ABM3JLG4</accession>
<evidence type="ECO:0000256" key="2">
    <source>
        <dbReference type="ARBA" id="ARBA00007193"/>
    </source>
</evidence>
<evidence type="ECO:0000256" key="1">
    <source>
        <dbReference type="ARBA" id="ARBA00004141"/>
    </source>
</evidence>
<dbReference type="Gene3D" id="1.10.287.770">
    <property type="entry name" value="YojJ-like"/>
    <property type="match status" value="1"/>
</dbReference>
<dbReference type="Gene3D" id="2.60.470.10">
    <property type="entry name" value="Acid-sensing ion channels like domains"/>
    <property type="match status" value="1"/>
</dbReference>
<dbReference type="GO" id="GO:0034220">
    <property type="term" value="P:monoatomic ion transmembrane transport"/>
    <property type="evidence" value="ECO:0007669"/>
    <property type="project" value="UniProtKB-KW"/>
</dbReference>
<keyword evidence="6 13" id="KW-1133">Transmembrane helix</keyword>
<keyword evidence="11 12" id="KW-0407">Ion channel</keyword>
<feature type="transmembrane region" description="Helical" evidence="13">
    <location>
        <begin position="483"/>
        <end position="506"/>
    </location>
</feature>
<proteinExistence type="inferred from homology"/>
<evidence type="ECO:0000256" key="7">
    <source>
        <dbReference type="ARBA" id="ARBA00023053"/>
    </source>
</evidence>
<dbReference type="InterPro" id="IPR001873">
    <property type="entry name" value="ENaC"/>
</dbReference>
<name>A0ABM3JLG4_BACDO</name>
<dbReference type="Proteomes" id="UP001652620">
    <property type="component" value="Chromosome 4"/>
</dbReference>
<dbReference type="GeneID" id="109579348"/>
<keyword evidence="7" id="KW-0915">Sodium</keyword>
<keyword evidence="9 13" id="KW-0472">Membrane</keyword>
<comment type="subcellular location">
    <subcellularLocation>
        <location evidence="1">Membrane</location>
        <topology evidence="1">Multi-pass membrane protein</topology>
    </subcellularLocation>
</comment>
<dbReference type="RefSeq" id="XP_049310068.1">
    <property type="nucleotide sequence ID" value="XM_049454111.1"/>
</dbReference>
<dbReference type="Pfam" id="PF00858">
    <property type="entry name" value="ASC"/>
    <property type="match status" value="1"/>
</dbReference>
<reference evidence="15" key="1">
    <citation type="submission" date="2025-08" db="UniProtKB">
        <authorList>
            <consortium name="RefSeq"/>
        </authorList>
    </citation>
    <scope>IDENTIFICATION</scope>
    <source>
        <tissue evidence="15">Adult</tissue>
    </source>
</reference>
<evidence type="ECO:0000313" key="15">
    <source>
        <dbReference type="RefSeq" id="XP_049310068.1"/>
    </source>
</evidence>